<evidence type="ECO:0000256" key="7">
    <source>
        <dbReference type="ARBA" id="ARBA00022829"/>
    </source>
</evidence>
<keyword evidence="19" id="KW-1185">Reference proteome</keyword>
<dbReference type="Gene3D" id="3.40.50.300">
    <property type="entry name" value="P-loop containing nucleotide triphosphate hydrolases"/>
    <property type="match status" value="1"/>
</dbReference>
<dbReference type="InterPro" id="IPR025199">
    <property type="entry name" value="FtsK_4TM"/>
</dbReference>
<evidence type="ECO:0000256" key="14">
    <source>
        <dbReference type="PROSITE-ProRule" id="PRU00289"/>
    </source>
</evidence>
<feature type="region of interest" description="Disordered" evidence="15">
    <location>
        <begin position="537"/>
        <end position="571"/>
    </location>
</feature>
<dbReference type="GO" id="GO:0003677">
    <property type="term" value="F:DNA binding"/>
    <property type="evidence" value="ECO:0007669"/>
    <property type="project" value="UniProtKB-KW"/>
</dbReference>
<dbReference type="InterPro" id="IPR036390">
    <property type="entry name" value="WH_DNA-bd_sf"/>
</dbReference>
<accession>A0A8J2FPF6</accession>
<keyword evidence="9 16" id="KW-1133">Transmembrane helix</keyword>
<keyword evidence="3" id="KW-1003">Cell membrane</keyword>
<dbReference type="GO" id="GO:0005524">
    <property type="term" value="F:ATP binding"/>
    <property type="evidence" value="ECO:0007669"/>
    <property type="project" value="UniProtKB-UniRule"/>
</dbReference>
<evidence type="ECO:0000256" key="11">
    <source>
        <dbReference type="ARBA" id="ARBA00023136"/>
    </source>
</evidence>
<evidence type="ECO:0000256" key="4">
    <source>
        <dbReference type="ARBA" id="ARBA00022618"/>
    </source>
</evidence>
<feature type="compositionally biased region" description="Basic and acidic residues" evidence="15">
    <location>
        <begin position="550"/>
        <end position="564"/>
    </location>
</feature>
<reference evidence="18" key="1">
    <citation type="submission" date="2021-02" db="EMBL/GenBank/DDBJ databases">
        <authorList>
            <person name="Cremers G."/>
            <person name="Picone N."/>
        </authorList>
    </citation>
    <scope>NUCLEOTIDE SEQUENCE</scope>
    <source>
        <strain evidence="18">PQ17</strain>
    </source>
</reference>
<evidence type="ECO:0000256" key="1">
    <source>
        <dbReference type="ARBA" id="ARBA00004651"/>
    </source>
</evidence>
<dbReference type="InterPro" id="IPR036388">
    <property type="entry name" value="WH-like_DNA-bd_sf"/>
</dbReference>
<evidence type="ECO:0000256" key="10">
    <source>
        <dbReference type="ARBA" id="ARBA00023125"/>
    </source>
</evidence>
<feature type="transmembrane region" description="Helical" evidence="16">
    <location>
        <begin position="97"/>
        <end position="114"/>
    </location>
</feature>
<dbReference type="Pfam" id="PF17854">
    <property type="entry name" value="FtsK_alpha"/>
    <property type="match status" value="1"/>
</dbReference>
<feature type="binding site" evidence="14">
    <location>
        <begin position="443"/>
        <end position="450"/>
    </location>
    <ligand>
        <name>ATP</name>
        <dbReference type="ChEBI" id="CHEBI:30616"/>
    </ligand>
</feature>
<keyword evidence="11 16" id="KW-0472">Membrane</keyword>
<dbReference type="InterPro" id="IPR018541">
    <property type="entry name" value="Ftsk_gamma"/>
</dbReference>
<dbReference type="InterPro" id="IPR003593">
    <property type="entry name" value="AAA+_ATPase"/>
</dbReference>
<dbReference type="Gene3D" id="1.10.10.10">
    <property type="entry name" value="Winged helix-like DNA-binding domain superfamily/Winged helix DNA-binding domain"/>
    <property type="match status" value="1"/>
</dbReference>
<evidence type="ECO:0000256" key="9">
    <source>
        <dbReference type="ARBA" id="ARBA00022989"/>
    </source>
</evidence>
<dbReference type="RefSeq" id="WP_236027898.1">
    <property type="nucleotide sequence ID" value="NZ_CAJNOB010000045.1"/>
</dbReference>
<keyword evidence="10" id="KW-0238">DNA-binding</keyword>
<dbReference type="InterPro" id="IPR002543">
    <property type="entry name" value="FtsK_dom"/>
</dbReference>
<evidence type="ECO:0000256" key="16">
    <source>
        <dbReference type="SAM" id="Phobius"/>
    </source>
</evidence>
<evidence type="ECO:0000313" key="18">
    <source>
        <dbReference type="EMBL" id="CAF0702415.1"/>
    </source>
</evidence>
<dbReference type="Gene3D" id="3.30.980.40">
    <property type="match status" value="1"/>
</dbReference>
<feature type="compositionally biased region" description="Basic and acidic residues" evidence="15">
    <location>
        <begin position="253"/>
        <end position="265"/>
    </location>
</feature>
<dbReference type="SUPFAM" id="SSF46785">
    <property type="entry name" value="Winged helix' DNA-binding domain"/>
    <property type="match status" value="1"/>
</dbReference>
<keyword evidence="5 16" id="KW-0812">Transmembrane</keyword>
<dbReference type="GO" id="GO:0005886">
    <property type="term" value="C:plasma membrane"/>
    <property type="evidence" value="ECO:0007669"/>
    <property type="project" value="UniProtKB-SubCell"/>
</dbReference>
<dbReference type="PANTHER" id="PTHR22683:SF41">
    <property type="entry name" value="DNA TRANSLOCASE FTSK"/>
    <property type="match status" value="1"/>
</dbReference>
<dbReference type="SUPFAM" id="SSF52540">
    <property type="entry name" value="P-loop containing nucleoside triphosphate hydrolases"/>
    <property type="match status" value="1"/>
</dbReference>
<feature type="region of interest" description="Disordered" evidence="15">
    <location>
        <begin position="253"/>
        <end position="286"/>
    </location>
</feature>
<dbReference type="EMBL" id="CAJNOB010000045">
    <property type="protein sequence ID" value="CAF0702415.1"/>
    <property type="molecule type" value="Genomic_DNA"/>
</dbReference>
<comment type="subunit">
    <text evidence="13">Homohexamer. Forms a ring that surrounds DNA.</text>
</comment>
<dbReference type="InterPro" id="IPR027417">
    <property type="entry name" value="P-loop_NTPase"/>
</dbReference>
<dbReference type="InterPro" id="IPR041027">
    <property type="entry name" value="FtsK_alpha"/>
</dbReference>
<dbReference type="GO" id="GO:0051301">
    <property type="term" value="P:cell division"/>
    <property type="evidence" value="ECO:0007669"/>
    <property type="project" value="UniProtKB-KW"/>
</dbReference>
<name>A0A8J2FPF6_9BACT</name>
<comment type="caution">
    <text evidence="18">The sequence shown here is derived from an EMBL/GenBank/DDBJ whole genome shotgun (WGS) entry which is preliminary data.</text>
</comment>
<feature type="transmembrane region" description="Helical" evidence="16">
    <location>
        <begin position="59"/>
        <end position="85"/>
    </location>
</feature>
<evidence type="ECO:0000256" key="13">
    <source>
        <dbReference type="ARBA" id="ARBA00025923"/>
    </source>
</evidence>
<dbReference type="SMART" id="SM00843">
    <property type="entry name" value="Ftsk_gamma"/>
    <property type="match status" value="1"/>
</dbReference>
<dbReference type="PANTHER" id="PTHR22683">
    <property type="entry name" value="SPORULATION PROTEIN RELATED"/>
    <property type="match status" value="1"/>
</dbReference>
<sequence length="793" mass="87410">MAKGTQGVHYREALAIALLGLSLLIALSLLSLDPKDSAFNVSQPNLHTHNVAGPLGARIAHVLAEVFGLAAFGIPVFLGSAAVAWAVGHNVFRWEKLGWFLLALVSGSCLLDVFREMGESWARWANVSSPGGFVGENVHQELLLPVLGPLGGELVSIFTLFVSLLLLYELHPIRWALSAVAWVRNQWETWEEKRLTQAGLAGKLVLAERRLLKEKRQLEKRLAKEKVSRKEENGSPERLLDLPIVDAAQLARPRRELGEPREKGKPAPADRTSLSCGGPPQKESLPRSFVYPDLELLTRAPLGGSPVLPETELREKAQILLRTLATFGIEATPGTVTRGPTITRFEIYPAAGVRVDRIRSLERDLARALKAERIHILAPIPGKDSVGIEVPNDQKIPVVLRDLLEDAAWTSTQARIPIPLGKDVYGKTLVADLADMPHLLIAGATGSGKSVFLNALLVSLLYRFNPRELRLVLVDPKQVELLLFEGLPHLVVPVVVEPKRVLVALRWLTEEMDRRYRLLAQSGLRNIVSYNQRQKSGEPIKSSSASTFCKEGESTKSAEREKSEPSSGEEWPSELPYIVLVIDELADLMQATPAEVETAIARLCAKARAAGIHLVLATQTPRREVVTGVIKANIPCRIAFQVASGVDSRVILDEGGAENLLGRGDFLYLPPGSSRWVRGQGAYVSEEEVRRVVDHWVKQGGAGFEPTIHQALCRAETEDALEAEDQELINKCLEVIWQERKASTSLLQRRLRLGYNRAAWVIDWLERKGIVGPENGARPREVLLDLDGPPPKI</sequence>
<dbReference type="PROSITE" id="PS50901">
    <property type="entry name" value="FTSK"/>
    <property type="match status" value="1"/>
</dbReference>
<evidence type="ECO:0000259" key="17">
    <source>
        <dbReference type="PROSITE" id="PS50901"/>
    </source>
</evidence>
<evidence type="ECO:0000313" key="19">
    <source>
        <dbReference type="Proteomes" id="UP000663859"/>
    </source>
</evidence>
<comment type="similarity">
    <text evidence="2">Belongs to the FtsK/SpoIIIE/SftA family.</text>
</comment>
<feature type="domain" description="FtsK" evidence="17">
    <location>
        <begin position="426"/>
        <end position="649"/>
    </location>
</feature>
<evidence type="ECO:0000256" key="12">
    <source>
        <dbReference type="ARBA" id="ARBA00023306"/>
    </source>
</evidence>
<evidence type="ECO:0000256" key="15">
    <source>
        <dbReference type="SAM" id="MobiDB-lite"/>
    </source>
</evidence>
<gene>
    <name evidence="18" type="primary">ftsK</name>
    <name evidence="18" type="ORF">MPNT_50067</name>
</gene>
<keyword evidence="8 14" id="KW-0067">ATP-binding</keyword>
<dbReference type="Pfam" id="PF13491">
    <property type="entry name" value="FtsK_4TM"/>
    <property type="match status" value="1"/>
</dbReference>
<feature type="transmembrane region" description="Helical" evidence="16">
    <location>
        <begin position="12"/>
        <end position="32"/>
    </location>
</feature>
<keyword evidence="6 14" id="KW-0547">Nucleotide-binding</keyword>
<organism evidence="18 19">
    <name type="scientific">Candidatus Methylacidithermus pantelleriae</name>
    <dbReference type="NCBI Taxonomy" id="2744239"/>
    <lineage>
        <taxon>Bacteria</taxon>
        <taxon>Pseudomonadati</taxon>
        <taxon>Verrucomicrobiota</taxon>
        <taxon>Methylacidiphilae</taxon>
        <taxon>Methylacidiphilales</taxon>
        <taxon>Methylacidiphilaceae</taxon>
        <taxon>Candidatus Methylacidithermus</taxon>
    </lineage>
</organism>
<keyword evidence="7" id="KW-0159">Chromosome partition</keyword>
<comment type="subcellular location">
    <subcellularLocation>
        <location evidence="1">Cell membrane</location>
        <topology evidence="1">Multi-pass membrane protein</topology>
    </subcellularLocation>
</comment>
<dbReference type="GO" id="GO:0007059">
    <property type="term" value="P:chromosome segregation"/>
    <property type="evidence" value="ECO:0007669"/>
    <property type="project" value="UniProtKB-KW"/>
</dbReference>
<dbReference type="SMART" id="SM00382">
    <property type="entry name" value="AAA"/>
    <property type="match status" value="1"/>
</dbReference>
<keyword evidence="12" id="KW-0131">Cell cycle</keyword>
<dbReference type="InterPro" id="IPR050206">
    <property type="entry name" value="FtsK/SpoIIIE/SftA"/>
</dbReference>
<keyword evidence="4" id="KW-0132">Cell division</keyword>
<proteinExistence type="inferred from homology"/>
<dbReference type="AlphaFoldDB" id="A0A8J2FPF6"/>
<evidence type="ECO:0000256" key="5">
    <source>
        <dbReference type="ARBA" id="ARBA00022692"/>
    </source>
</evidence>
<evidence type="ECO:0000256" key="8">
    <source>
        <dbReference type="ARBA" id="ARBA00022840"/>
    </source>
</evidence>
<dbReference type="Proteomes" id="UP000663859">
    <property type="component" value="Unassembled WGS sequence"/>
</dbReference>
<dbReference type="Pfam" id="PF01580">
    <property type="entry name" value="FtsK_SpoIIIE"/>
    <property type="match status" value="1"/>
</dbReference>
<evidence type="ECO:0000256" key="2">
    <source>
        <dbReference type="ARBA" id="ARBA00006474"/>
    </source>
</evidence>
<protein>
    <submittedName>
        <fullName evidence="18">DNA segregation ATPase FtsK/SpoIIIE</fullName>
    </submittedName>
</protein>
<evidence type="ECO:0000256" key="6">
    <source>
        <dbReference type="ARBA" id="ARBA00022741"/>
    </source>
</evidence>
<evidence type="ECO:0000256" key="3">
    <source>
        <dbReference type="ARBA" id="ARBA00022475"/>
    </source>
</evidence>
<dbReference type="Pfam" id="PF09397">
    <property type="entry name" value="FtsK_gamma"/>
    <property type="match status" value="1"/>
</dbReference>